<feature type="domain" description="YcxB-like C-terminal" evidence="1">
    <location>
        <begin position="121"/>
        <end position="178"/>
    </location>
</feature>
<accession>A0A1S2N5F1</accession>
<evidence type="ECO:0000313" key="3">
    <source>
        <dbReference type="Proteomes" id="UP000180246"/>
    </source>
</evidence>
<dbReference type="EMBL" id="JRYB01000001">
    <property type="protein sequence ID" value="OIJ40307.1"/>
    <property type="molecule type" value="Genomic_DNA"/>
</dbReference>
<protein>
    <submittedName>
        <fullName evidence="2">YcxB-like family protein</fullName>
    </submittedName>
</protein>
<evidence type="ECO:0000313" key="2">
    <source>
        <dbReference type="EMBL" id="OIJ40307.1"/>
    </source>
</evidence>
<reference evidence="2 3" key="1">
    <citation type="submission" date="2014-10" db="EMBL/GenBank/DDBJ databases">
        <authorList>
            <person name="Seo M.-J."/>
            <person name="Seok Y.J."/>
            <person name="Cha I.-T."/>
        </authorList>
    </citation>
    <scope>NUCLEOTIDE SEQUENCE [LARGE SCALE GENOMIC DNA]</scope>
    <source>
        <strain evidence="2 3">NEU</strain>
    </source>
</reference>
<name>A0A1S2N5F1_9BURK</name>
<evidence type="ECO:0000259" key="1">
    <source>
        <dbReference type="Pfam" id="PF14317"/>
    </source>
</evidence>
<gene>
    <name evidence="2" type="ORF">LO55_2107</name>
</gene>
<organism evidence="2 3">
    <name type="scientific">Massilia timonae</name>
    <dbReference type="NCBI Taxonomy" id="47229"/>
    <lineage>
        <taxon>Bacteria</taxon>
        <taxon>Pseudomonadati</taxon>
        <taxon>Pseudomonadota</taxon>
        <taxon>Betaproteobacteria</taxon>
        <taxon>Burkholderiales</taxon>
        <taxon>Oxalobacteraceae</taxon>
        <taxon>Telluria group</taxon>
        <taxon>Massilia</taxon>
    </lineage>
</organism>
<dbReference type="InterPro" id="IPR025588">
    <property type="entry name" value="YcxB-like_C"/>
</dbReference>
<comment type="caution">
    <text evidence="2">The sequence shown here is derived from an EMBL/GenBank/DDBJ whole genome shotgun (WGS) entry which is preliminary data.</text>
</comment>
<dbReference type="Pfam" id="PF14317">
    <property type="entry name" value="YcxB"/>
    <property type="match status" value="1"/>
</dbReference>
<dbReference type="Proteomes" id="UP000180246">
    <property type="component" value="Unassembled WGS sequence"/>
</dbReference>
<dbReference type="AlphaFoldDB" id="A0A1S2N5F1"/>
<proteinExistence type="predicted"/>
<sequence length="188" mass="20870">MLSFNHPRPVGSGKPAVLPTSVLVQEQAAEALEAIMTAAPTEVPASPPAGVALPPLDALHFFVRYSLREYTSFMWQHGGFLIRRRRVRWPASLLLRLRSTFSAALNFVLLGRGRRTYEFTIDEHGIVRTSGGVTLIGWEDVAAVRTYSRGFMMVLKRGTLPIPFRCLSEGQVAAMRELAAARHELALR</sequence>